<evidence type="ECO:0000313" key="2">
    <source>
        <dbReference type="Proteomes" id="UP001162501"/>
    </source>
</evidence>
<name>A0AC59ZGH1_RANTA</name>
<reference evidence="1" key="1">
    <citation type="submission" date="2023-05" db="EMBL/GenBank/DDBJ databases">
        <authorList>
            <consortium name="ELIXIR-Norway"/>
        </authorList>
    </citation>
    <scope>NUCLEOTIDE SEQUENCE</scope>
</reference>
<gene>
    <name evidence="1" type="ORF">MRATA1EN22A_LOCUS17942</name>
</gene>
<sequence>MVPRTFSAGACFRASVLAVPPLKLPRPHGAPLTACGRFLSTSHSLSSCPPLFSFGAFITCCCSVDQSCPTLCDPMDCSTPGFPVLHYLPDLLKLMSIESVMPSNHLILCHPLLLTY</sequence>
<accession>A0AC59ZGH1</accession>
<protein>
    <submittedName>
        <fullName evidence="1">Uncharacterized protein</fullName>
    </submittedName>
</protein>
<dbReference type="Proteomes" id="UP001162501">
    <property type="component" value="Chromosome 29"/>
</dbReference>
<evidence type="ECO:0000313" key="1">
    <source>
        <dbReference type="EMBL" id="CAN0410272.1"/>
    </source>
</evidence>
<organism evidence="1 2">
    <name type="scientific">Rangifer tarandus platyrhynchus</name>
    <name type="common">Svalbard reindeer</name>
    <dbReference type="NCBI Taxonomy" id="3082113"/>
    <lineage>
        <taxon>Eukaryota</taxon>
        <taxon>Metazoa</taxon>
        <taxon>Chordata</taxon>
        <taxon>Craniata</taxon>
        <taxon>Vertebrata</taxon>
        <taxon>Euteleostomi</taxon>
        <taxon>Mammalia</taxon>
        <taxon>Eutheria</taxon>
        <taxon>Laurasiatheria</taxon>
        <taxon>Artiodactyla</taxon>
        <taxon>Ruminantia</taxon>
        <taxon>Pecora</taxon>
        <taxon>Cervidae</taxon>
        <taxon>Odocoileinae</taxon>
        <taxon>Rangifer</taxon>
    </lineage>
</organism>
<proteinExistence type="predicted"/>
<dbReference type="EMBL" id="OX596113">
    <property type="protein sequence ID" value="CAN0410272.1"/>
    <property type="molecule type" value="Genomic_DNA"/>
</dbReference>
<reference evidence="1" key="2">
    <citation type="submission" date="2025-03" db="EMBL/GenBank/DDBJ databases">
        <authorList>
            <consortium name="ELIXIR-Norway"/>
            <consortium name="Elixir Norway"/>
        </authorList>
    </citation>
    <scope>NUCLEOTIDE SEQUENCE</scope>
</reference>